<dbReference type="Proteomes" id="UP000024437">
    <property type="component" value="Genome"/>
</dbReference>
<proteinExistence type="predicted"/>
<evidence type="ECO:0000313" key="1">
    <source>
        <dbReference type="EMBL" id="AHY84268.1"/>
    </source>
</evidence>
<gene>
    <name evidence="1" type="primary">83</name>
    <name evidence="1" type="ORF">PBI_HH92_83</name>
</gene>
<sequence>MTTQLACALDMDLDHECPEYPDGLHMCTADDTDHTNPHTCACGHTWPTKVTP</sequence>
<dbReference type="EMBL" id="KJ538722">
    <property type="protein sequence ID" value="AHY84268.1"/>
    <property type="molecule type" value="Genomic_DNA"/>
</dbReference>
<organism evidence="1 2">
    <name type="scientific">Mycobacterium phage HH92</name>
    <dbReference type="NCBI Taxonomy" id="1471543"/>
    <lineage>
        <taxon>Viruses</taxon>
        <taxon>Duplodnaviria</taxon>
        <taxon>Heunggongvirae</taxon>
        <taxon>Uroviricota</taxon>
        <taxon>Caudoviricetes</taxon>
        <taxon>Gilesvirus</taxon>
        <taxon>Gilesvirus giles</taxon>
    </lineage>
</organism>
<protein>
    <submittedName>
        <fullName evidence="1">Uncharacterized protein</fullName>
    </submittedName>
</protein>
<reference evidence="1 2" key="1">
    <citation type="submission" date="2014-03" db="EMBL/GenBank/DDBJ databases">
        <authorList>
            <person name="Bragg J."/>
            <person name="Chandler A.Y."/>
            <person name="Dehn A."/>
            <person name="Hefner M."/>
            <person name="Petersen P."/>
            <person name="Wilson J."/>
            <person name="Zeba F."/>
            <person name="Zegers G.P."/>
            <person name="Page S.T."/>
            <person name="Bradley K.W."/>
            <person name="Clarke D.Q."/>
            <person name="Lewis M.F."/>
            <person name="Barker L.P."/>
            <person name="Bailey C."/>
            <person name="Asai D.J."/>
            <person name="Garber M.L."/>
            <person name="Bowman C.A."/>
            <person name="Russell D.A."/>
            <person name="Pope W.H."/>
            <person name="Jacobs-Sera D."/>
            <person name="Hendrix R.W."/>
            <person name="Hatfull G.F."/>
        </authorList>
    </citation>
    <scope>NUCLEOTIDE SEQUENCE [LARGE SCALE GENOMIC DNA]</scope>
</reference>
<evidence type="ECO:0000313" key="2">
    <source>
        <dbReference type="Proteomes" id="UP000024437"/>
    </source>
</evidence>
<accession>A0A023ZXY2</accession>
<name>A0A023ZXY2_9CAUD</name>